<dbReference type="OrthoDB" id="2736550at2"/>
<evidence type="ECO:0000313" key="1">
    <source>
        <dbReference type="EMBL" id="RHW30556.1"/>
    </source>
</evidence>
<evidence type="ECO:0000313" key="2">
    <source>
        <dbReference type="Proteomes" id="UP000265692"/>
    </source>
</evidence>
<organism evidence="1 2">
    <name type="scientific">Ureibacillus yapensis</name>
    <dbReference type="NCBI Taxonomy" id="2304605"/>
    <lineage>
        <taxon>Bacteria</taxon>
        <taxon>Bacillati</taxon>
        <taxon>Bacillota</taxon>
        <taxon>Bacilli</taxon>
        <taxon>Bacillales</taxon>
        <taxon>Caryophanaceae</taxon>
        <taxon>Ureibacillus</taxon>
    </lineage>
</organism>
<comment type="caution">
    <text evidence="1">The sequence shown here is derived from an EMBL/GenBank/DDBJ whole genome shotgun (WGS) entry which is preliminary data.</text>
</comment>
<gene>
    <name evidence="1" type="ORF">D1B33_18240</name>
</gene>
<protein>
    <submittedName>
        <fullName evidence="1">Uncharacterized protein</fullName>
    </submittedName>
</protein>
<dbReference type="Proteomes" id="UP000265692">
    <property type="component" value="Unassembled WGS sequence"/>
</dbReference>
<sequence length="95" mass="11162">MLEELFDLYNILIKKEQVMNNTLNILSSLRGNQFLEELILRTEKLIVMSLGGQDVHWRAINQFSDAFFQYRQGFISQDQLIDIIKKTINKKNVEG</sequence>
<keyword evidence="2" id="KW-1185">Reference proteome</keyword>
<dbReference type="EMBL" id="QWEI01000029">
    <property type="protein sequence ID" value="RHW30556.1"/>
    <property type="molecule type" value="Genomic_DNA"/>
</dbReference>
<dbReference type="RefSeq" id="WP_118877831.1">
    <property type="nucleotide sequence ID" value="NZ_QWEI01000029.1"/>
</dbReference>
<reference evidence="1 2" key="1">
    <citation type="submission" date="2018-08" db="EMBL/GenBank/DDBJ databases">
        <title>Lysinibacillus sp. YLB-03 draft genome sequence.</title>
        <authorList>
            <person name="Yu L."/>
        </authorList>
    </citation>
    <scope>NUCLEOTIDE SEQUENCE [LARGE SCALE GENOMIC DNA]</scope>
    <source>
        <strain evidence="1 2">YLB-03</strain>
    </source>
</reference>
<dbReference type="AlphaFoldDB" id="A0A396S3M1"/>
<accession>A0A396S3M1</accession>
<proteinExistence type="predicted"/>
<name>A0A396S3M1_9BACL</name>